<feature type="non-terminal residue" evidence="1">
    <location>
        <position position="1"/>
    </location>
</feature>
<protein>
    <submittedName>
        <fullName evidence="1">Uncharacterized protein</fullName>
    </submittedName>
</protein>
<proteinExistence type="predicted"/>
<dbReference type="EMBL" id="BARV01003254">
    <property type="protein sequence ID" value="GAI00979.1"/>
    <property type="molecule type" value="Genomic_DNA"/>
</dbReference>
<accession>X1M3P3</accession>
<evidence type="ECO:0000313" key="1">
    <source>
        <dbReference type="EMBL" id="GAI00979.1"/>
    </source>
</evidence>
<reference evidence="1" key="1">
    <citation type="journal article" date="2014" name="Front. Microbiol.">
        <title>High frequency of phylogenetically diverse reductive dehalogenase-homologous genes in deep subseafloor sedimentary metagenomes.</title>
        <authorList>
            <person name="Kawai M."/>
            <person name="Futagami T."/>
            <person name="Toyoda A."/>
            <person name="Takaki Y."/>
            <person name="Nishi S."/>
            <person name="Hori S."/>
            <person name="Arai W."/>
            <person name="Tsubouchi T."/>
            <person name="Morono Y."/>
            <person name="Uchiyama I."/>
            <person name="Ito T."/>
            <person name="Fujiyama A."/>
            <person name="Inagaki F."/>
            <person name="Takami H."/>
        </authorList>
    </citation>
    <scope>NUCLEOTIDE SEQUENCE</scope>
    <source>
        <strain evidence="1">Expedition CK06-06</strain>
    </source>
</reference>
<gene>
    <name evidence="1" type="ORF">S06H3_07886</name>
</gene>
<organism evidence="1">
    <name type="scientific">marine sediment metagenome</name>
    <dbReference type="NCBI Taxonomy" id="412755"/>
    <lineage>
        <taxon>unclassified sequences</taxon>
        <taxon>metagenomes</taxon>
        <taxon>ecological metagenomes</taxon>
    </lineage>
</organism>
<comment type="caution">
    <text evidence="1">The sequence shown here is derived from an EMBL/GenBank/DDBJ whole genome shotgun (WGS) entry which is preliminary data.</text>
</comment>
<name>X1M3P3_9ZZZZ</name>
<sequence length="31" mass="3764">KEHIPDFILIESEGKEIQIAQIRELYKKTFF</sequence>
<dbReference type="AlphaFoldDB" id="X1M3P3"/>